<dbReference type="EMBL" id="KZ824451">
    <property type="protein sequence ID" value="RAK98815.1"/>
    <property type="molecule type" value="Genomic_DNA"/>
</dbReference>
<evidence type="ECO:0000256" key="2">
    <source>
        <dbReference type="SAM" id="SignalP"/>
    </source>
</evidence>
<name>A0A395GTG3_9EURO</name>
<protein>
    <recommendedName>
        <fullName evidence="5">Secreted RxLR effector peptide protein</fullName>
    </recommendedName>
</protein>
<reference evidence="3 4" key="1">
    <citation type="submission" date="2018-02" db="EMBL/GenBank/DDBJ databases">
        <title>The genomes of Aspergillus section Nigri reveals drivers in fungal speciation.</title>
        <authorList>
            <consortium name="DOE Joint Genome Institute"/>
            <person name="Vesth T.C."/>
            <person name="Nybo J."/>
            <person name="Theobald S."/>
            <person name="Brandl J."/>
            <person name="Frisvad J.C."/>
            <person name="Nielsen K.F."/>
            <person name="Lyhne E.K."/>
            <person name="Kogle M.E."/>
            <person name="Kuo A."/>
            <person name="Riley R."/>
            <person name="Clum A."/>
            <person name="Nolan M."/>
            <person name="Lipzen A."/>
            <person name="Salamov A."/>
            <person name="Henrissat B."/>
            <person name="Wiebenga A."/>
            <person name="De vries R.P."/>
            <person name="Grigoriev I.V."/>
            <person name="Mortensen U.H."/>
            <person name="Andersen M.R."/>
            <person name="Baker S.E."/>
        </authorList>
    </citation>
    <scope>NUCLEOTIDE SEQUENCE [LARGE SCALE GENOMIC DNA]</scope>
    <source>
        <strain evidence="3 4">CBS 121593</strain>
    </source>
</reference>
<proteinExistence type="predicted"/>
<keyword evidence="4" id="KW-1185">Reference proteome</keyword>
<feature type="chain" id="PRO_5017380756" description="Secreted RxLR effector peptide protein" evidence="2">
    <location>
        <begin position="20"/>
        <end position="115"/>
    </location>
</feature>
<sequence>MRVQNVVVAVALLAFGANALPAGPSAQVARRSDEEWTKVLTEEKRSPTDEEWTKVLAEAKRSDEEWTKVLAEEKRSPSDEEWTKVLAEESVLLATKNGPRSWQKPSRSKLDSVRG</sequence>
<keyword evidence="2" id="KW-0732">Signal</keyword>
<accession>A0A395GTG3</accession>
<evidence type="ECO:0008006" key="5">
    <source>
        <dbReference type="Google" id="ProtNLM"/>
    </source>
</evidence>
<evidence type="ECO:0000256" key="1">
    <source>
        <dbReference type="SAM" id="MobiDB-lite"/>
    </source>
</evidence>
<feature type="region of interest" description="Disordered" evidence="1">
    <location>
        <begin position="96"/>
        <end position="115"/>
    </location>
</feature>
<organism evidence="3 4">
    <name type="scientific">Aspergillus ibericus CBS 121593</name>
    <dbReference type="NCBI Taxonomy" id="1448316"/>
    <lineage>
        <taxon>Eukaryota</taxon>
        <taxon>Fungi</taxon>
        <taxon>Dikarya</taxon>
        <taxon>Ascomycota</taxon>
        <taxon>Pezizomycotina</taxon>
        <taxon>Eurotiomycetes</taxon>
        <taxon>Eurotiomycetidae</taxon>
        <taxon>Eurotiales</taxon>
        <taxon>Aspergillaceae</taxon>
        <taxon>Aspergillus</taxon>
        <taxon>Aspergillus subgen. Circumdati</taxon>
    </lineage>
</organism>
<dbReference type="VEuPathDB" id="FungiDB:BO80DRAFT_503826"/>
<evidence type="ECO:0000313" key="3">
    <source>
        <dbReference type="EMBL" id="RAK98815.1"/>
    </source>
</evidence>
<dbReference type="AlphaFoldDB" id="A0A395GTG3"/>
<dbReference type="RefSeq" id="XP_025573143.1">
    <property type="nucleotide sequence ID" value="XM_025724400.1"/>
</dbReference>
<feature type="signal peptide" evidence="2">
    <location>
        <begin position="1"/>
        <end position="19"/>
    </location>
</feature>
<dbReference type="OrthoDB" id="4479450at2759"/>
<gene>
    <name evidence="3" type="ORF">BO80DRAFT_503826</name>
</gene>
<dbReference type="Proteomes" id="UP000249402">
    <property type="component" value="Unassembled WGS sequence"/>
</dbReference>
<evidence type="ECO:0000313" key="4">
    <source>
        <dbReference type="Proteomes" id="UP000249402"/>
    </source>
</evidence>
<dbReference type="GeneID" id="37229265"/>